<dbReference type="Proteomes" id="UP000287969">
    <property type="component" value="Chromosome"/>
</dbReference>
<name>A0A410QHQ9_9FIRM</name>
<accession>A0A410QHQ9</accession>
<dbReference type="OrthoDB" id="307864at2"/>
<dbReference type="AlphaFoldDB" id="A0A410QHQ9"/>
<feature type="domain" description="FMN-binding" evidence="1">
    <location>
        <begin position="7"/>
        <end position="35"/>
    </location>
</feature>
<evidence type="ECO:0000313" key="2">
    <source>
        <dbReference type="EMBL" id="QAT63508.1"/>
    </source>
</evidence>
<dbReference type="EMBL" id="CP035282">
    <property type="protein sequence ID" value="QAT63508.1"/>
    <property type="molecule type" value="Genomic_DNA"/>
</dbReference>
<dbReference type="InterPro" id="IPR007329">
    <property type="entry name" value="FMN-bd"/>
</dbReference>
<dbReference type="Gene3D" id="3.90.1010.20">
    <property type="match status" value="1"/>
</dbReference>
<evidence type="ECO:0000313" key="3">
    <source>
        <dbReference type="Proteomes" id="UP000287969"/>
    </source>
</evidence>
<dbReference type="Pfam" id="PF04205">
    <property type="entry name" value="FMN_bind"/>
    <property type="match status" value="1"/>
</dbReference>
<dbReference type="GO" id="GO:0016020">
    <property type="term" value="C:membrane"/>
    <property type="evidence" value="ECO:0007669"/>
    <property type="project" value="InterPro"/>
</dbReference>
<reference evidence="3" key="1">
    <citation type="submission" date="2019-01" db="EMBL/GenBank/DDBJ databases">
        <title>Draft genomes of a novel of Sporanaerobacter strains.</title>
        <authorList>
            <person name="Ma S."/>
        </authorList>
    </citation>
    <scope>NUCLEOTIDE SEQUENCE [LARGE SCALE GENOMIC DNA]</scope>
    <source>
        <strain evidence="3">NJN-17</strain>
    </source>
</reference>
<gene>
    <name evidence="2" type="ORF">EQM13_17295</name>
</gene>
<proteinExistence type="predicted"/>
<dbReference type="GO" id="GO:0010181">
    <property type="term" value="F:FMN binding"/>
    <property type="evidence" value="ECO:0007669"/>
    <property type="project" value="InterPro"/>
</dbReference>
<sequence>MFDNVVKSQTLQVDVINGATLTSKVHLKALENALKQAQMD</sequence>
<keyword evidence="3" id="KW-1185">Reference proteome</keyword>
<dbReference type="KEGG" id="spoa:EQM13_17295"/>
<evidence type="ECO:0000259" key="1">
    <source>
        <dbReference type="Pfam" id="PF04205"/>
    </source>
</evidence>
<protein>
    <submittedName>
        <fullName evidence="2">FMN-binding protein</fullName>
    </submittedName>
</protein>
<organism evidence="2 3">
    <name type="scientific">Acidilutibacter cellobiosedens</name>
    <dbReference type="NCBI Taxonomy" id="2507161"/>
    <lineage>
        <taxon>Bacteria</taxon>
        <taxon>Bacillati</taxon>
        <taxon>Bacillota</taxon>
        <taxon>Tissierellia</taxon>
        <taxon>Tissierellales</taxon>
        <taxon>Acidilutibacteraceae</taxon>
        <taxon>Acidilutibacter</taxon>
    </lineage>
</organism>